<dbReference type="Pfam" id="PF13417">
    <property type="entry name" value="GST_N_3"/>
    <property type="match status" value="1"/>
</dbReference>
<keyword evidence="6" id="KW-1185">Reference proteome</keyword>
<protein>
    <submittedName>
        <fullName evidence="3">Glutathione S-transferase family protein</fullName>
    </submittedName>
</protein>
<dbReference type="OrthoDB" id="9782992at2"/>
<evidence type="ECO:0000259" key="2">
    <source>
        <dbReference type="PROSITE" id="PS50405"/>
    </source>
</evidence>
<dbReference type="SUPFAM" id="SSF47616">
    <property type="entry name" value="GST C-terminal domain-like"/>
    <property type="match status" value="1"/>
</dbReference>
<dbReference type="InterPro" id="IPR010987">
    <property type="entry name" value="Glutathione-S-Trfase_C-like"/>
</dbReference>
<dbReference type="InterPro" id="IPR004046">
    <property type="entry name" value="GST_C"/>
</dbReference>
<dbReference type="InterPro" id="IPR036282">
    <property type="entry name" value="Glutathione-S-Trfase_C_sf"/>
</dbReference>
<dbReference type="RefSeq" id="WP_027675373.1">
    <property type="nucleotide sequence ID" value="NZ_CP039691.1"/>
</dbReference>
<organism evidence="3 5">
    <name type="scientific">Agrobacterium larrymoorei</name>
    <dbReference type="NCBI Taxonomy" id="160699"/>
    <lineage>
        <taxon>Bacteria</taxon>
        <taxon>Pseudomonadati</taxon>
        <taxon>Pseudomonadota</taxon>
        <taxon>Alphaproteobacteria</taxon>
        <taxon>Hyphomicrobiales</taxon>
        <taxon>Rhizobiaceae</taxon>
        <taxon>Rhizobium/Agrobacterium group</taxon>
        <taxon>Agrobacterium</taxon>
    </lineage>
</organism>
<dbReference type="AlphaFoldDB" id="A0A4D7DP05"/>
<evidence type="ECO:0000313" key="6">
    <source>
        <dbReference type="Proteomes" id="UP000826513"/>
    </source>
</evidence>
<dbReference type="KEGG" id="alf:CFBP5473_10115"/>
<dbReference type="PROSITE" id="PS50405">
    <property type="entry name" value="GST_CTER"/>
    <property type="match status" value="1"/>
</dbReference>
<evidence type="ECO:0000313" key="3">
    <source>
        <dbReference type="EMBL" id="QCI98231.1"/>
    </source>
</evidence>
<sequence>MTLKLYLHPLSSFCQKVVVALYENETPFEPVIVDFSDSDSRSALFDRWPLGKIPVLHDTATDVTLPETSIIIEYVHEHYPGTVELLPHNAAEALDVRLWDRFFDLYIHLPMQRIVAERLRPQDCADPHGIAEAYQMIDNAYAVLEQHLTGQEWAGGDEFSLADCSAVPALFYASILRPFSSDSPNLARYFERLMERPSVKRVIAEARPYFQYFPYKERMPPRFLQG</sequence>
<gene>
    <name evidence="3" type="ORF">CFBP5473_10115</name>
    <name evidence="4" type="ORF">J5285_09615</name>
</gene>
<reference evidence="3 5" key="1">
    <citation type="submission" date="2019-04" db="EMBL/GenBank/DDBJ databases">
        <title>Complete genome sequence of Agrobacterium larrymoorei CFBP5473.</title>
        <authorList>
            <person name="Haryono M."/>
            <person name="Chou L."/>
            <person name="Lin Y.-C."/>
            <person name="Lai E.-M."/>
            <person name="Kuo C.-H."/>
        </authorList>
    </citation>
    <scope>NUCLEOTIDE SEQUENCE [LARGE SCALE GENOMIC DNA]</scope>
    <source>
        <strain evidence="3 5">CFBP5473</strain>
    </source>
</reference>
<dbReference type="Pfam" id="PF00043">
    <property type="entry name" value="GST_C"/>
    <property type="match status" value="1"/>
</dbReference>
<evidence type="ECO:0000313" key="4">
    <source>
        <dbReference type="EMBL" id="QYA06318.1"/>
    </source>
</evidence>
<name>A0A4D7DP05_9HYPH</name>
<dbReference type="InterPro" id="IPR004045">
    <property type="entry name" value="Glutathione_S-Trfase_N"/>
</dbReference>
<dbReference type="CDD" id="cd00570">
    <property type="entry name" value="GST_N_family"/>
    <property type="match status" value="1"/>
</dbReference>
<proteinExistence type="predicted"/>
<dbReference type="SFLD" id="SFLDS00019">
    <property type="entry name" value="Glutathione_Transferase_(cytos"/>
    <property type="match status" value="1"/>
</dbReference>
<dbReference type="SFLD" id="SFLDG00358">
    <property type="entry name" value="Main_(cytGST)"/>
    <property type="match status" value="1"/>
</dbReference>
<reference evidence="4 6" key="2">
    <citation type="submission" date="2021-03" db="EMBL/GenBank/DDBJ databases">
        <title>Rapid diversification of plasmids in a genus of pathogenic and nitrogen fixing bacteria.</title>
        <authorList>
            <person name="Weisberg A.J."/>
            <person name="Miller M."/>
            <person name="Ream W."/>
            <person name="Grunwald N.J."/>
            <person name="Chang J.H."/>
        </authorList>
    </citation>
    <scope>NUCLEOTIDE SEQUENCE [LARGE SCALE GENOMIC DNA]</scope>
    <source>
        <strain evidence="4 6">AF3.44</strain>
    </source>
</reference>
<dbReference type="Gene3D" id="3.40.30.10">
    <property type="entry name" value="Glutaredoxin"/>
    <property type="match status" value="1"/>
</dbReference>
<dbReference type="STRING" id="1367849.GCA_000518585_02618"/>
<dbReference type="EMBL" id="CP072167">
    <property type="protein sequence ID" value="QYA06318.1"/>
    <property type="molecule type" value="Genomic_DNA"/>
</dbReference>
<feature type="domain" description="GST C-terminal" evidence="2">
    <location>
        <begin position="89"/>
        <end position="223"/>
    </location>
</feature>
<accession>A0A4D7DP05</accession>
<dbReference type="Proteomes" id="UP000298545">
    <property type="component" value="Chromosome circular"/>
</dbReference>
<dbReference type="CDD" id="cd00299">
    <property type="entry name" value="GST_C_family"/>
    <property type="match status" value="1"/>
</dbReference>
<dbReference type="EMBL" id="CP039691">
    <property type="protein sequence ID" value="QCI98231.1"/>
    <property type="molecule type" value="Genomic_DNA"/>
</dbReference>
<evidence type="ECO:0000259" key="1">
    <source>
        <dbReference type="PROSITE" id="PS50404"/>
    </source>
</evidence>
<dbReference type="PROSITE" id="PS50404">
    <property type="entry name" value="GST_NTER"/>
    <property type="match status" value="1"/>
</dbReference>
<dbReference type="InterPro" id="IPR040079">
    <property type="entry name" value="Glutathione_S-Trfase"/>
</dbReference>
<dbReference type="PANTHER" id="PTHR44051">
    <property type="entry name" value="GLUTATHIONE S-TRANSFERASE-RELATED"/>
    <property type="match status" value="1"/>
</dbReference>
<dbReference type="SUPFAM" id="SSF52833">
    <property type="entry name" value="Thioredoxin-like"/>
    <property type="match status" value="1"/>
</dbReference>
<dbReference type="InterPro" id="IPR036249">
    <property type="entry name" value="Thioredoxin-like_sf"/>
</dbReference>
<keyword evidence="3" id="KW-0808">Transferase</keyword>
<evidence type="ECO:0000313" key="5">
    <source>
        <dbReference type="Proteomes" id="UP000298545"/>
    </source>
</evidence>
<dbReference type="GO" id="GO:0016740">
    <property type="term" value="F:transferase activity"/>
    <property type="evidence" value="ECO:0007669"/>
    <property type="project" value="UniProtKB-KW"/>
</dbReference>
<dbReference type="Proteomes" id="UP000826513">
    <property type="component" value="Chromosome 1"/>
</dbReference>
<feature type="domain" description="GST N-terminal" evidence="1">
    <location>
        <begin position="1"/>
        <end position="83"/>
    </location>
</feature>
<dbReference type="PANTHER" id="PTHR44051:SF8">
    <property type="entry name" value="GLUTATHIONE S-TRANSFERASE GSTA"/>
    <property type="match status" value="1"/>
</dbReference>
<dbReference type="Gene3D" id="1.20.1050.10">
    <property type="match status" value="1"/>
</dbReference>